<keyword evidence="4" id="KW-1185">Reference proteome</keyword>
<feature type="region of interest" description="Disordered" evidence="2">
    <location>
        <begin position="384"/>
        <end position="537"/>
    </location>
</feature>
<feature type="coiled-coil region" evidence="1">
    <location>
        <begin position="813"/>
        <end position="922"/>
    </location>
</feature>
<proteinExistence type="predicted"/>
<dbReference type="Proteomes" id="UP000091956">
    <property type="component" value="Unassembled WGS sequence"/>
</dbReference>
<dbReference type="STRING" id="342668.A0A1B8GX22"/>
<evidence type="ECO:0000313" key="4">
    <source>
        <dbReference type="Proteomes" id="UP000091956"/>
    </source>
</evidence>
<protein>
    <submittedName>
        <fullName evidence="3">Uncharacterized protein</fullName>
    </submittedName>
</protein>
<feature type="region of interest" description="Disordered" evidence="2">
    <location>
        <begin position="331"/>
        <end position="351"/>
    </location>
</feature>
<name>A0A1B8GX22_9PEZI</name>
<evidence type="ECO:0000313" key="3">
    <source>
        <dbReference type="EMBL" id="OBU00357.1"/>
    </source>
</evidence>
<evidence type="ECO:0000256" key="2">
    <source>
        <dbReference type="SAM" id="MobiDB-lite"/>
    </source>
</evidence>
<dbReference type="AlphaFoldDB" id="A0A1B8GX22"/>
<dbReference type="GeneID" id="28834975"/>
<dbReference type="OrthoDB" id="3439452at2759"/>
<feature type="compositionally biased region" description="Polar residues" evidence="2">
    <location>
        <begin position="463"/>
        <end position="487"/>
    </location>
</feature>
<organism evidence="3 4">
    <name type="scientific">Pseudogymnoascus verrucosus</name>
    <dbReference type="NCBI Taxonomy" id="342668"/>
    <lineage>
        <taxon>Eukaryota</taxon>
        <taxon>Fungi</taxon>
        <taxon>Dikarya</taxon>
        <taxon>Ascomycota</taxon>
        <taxon>Pezizomycotina</taxon>
        <taxon>Leotiomycetes</taxon>
        <taxon>Thelebolales</taxon>
        <taxon>Thelebolaceae</taxon>
        <taxon>Pseudogymnoascus</taxon>
    </lineage>
</organism>
<gene>
    <name evidence="3" type="ORF">VE01_01589</name>
</gene>
<keyword evidence="1" id="KW-0175">Coiled coil</keyword>
<dbReference type="RefSeq" id="XP_018134089.1">
    <property type="nucleotide sequence ID" value="XM_018271108.2"/>
</dbReference>
<evidence type="ECO:0000256" key="1">
    <source>
        <dbReference type="SAM" id="Coils"/>
    </source>
</evidence>
<reference evidence="3 4" key="1">
    <citation type="submission" date="2016-03" db="EMBL/GenBank/DDBJ databases">
        <title>Comparative genomics of Pseudogymnoascus destructans, the fungus causing white-nose syndrome of bats.</title>
        <authorList>
            <person name="Palmer J.M."/>
            <person name="Drees K.P."/>
            <person name="Foster J.T."/>
            <person name="Lindner D.L."/>
        </authorList>
    </citation>
    <scope>NUCLEOTIDE SEQUENCE [LARGE SCALE GENOMIC DNA]</scope>
    <source>
        <strain evidence="3 4">UAMH 10579</strain>
    </source>
</reference>
<feature type="compositionally biased region" description="Polar residues" evidence="2">
    <location>
        <begin position="331"/>
        <end position="348"/>
    </location>
</feature>
<dbReference type="EMBL" id="KV460209">
    <property type="protein sequence ID" value="OBU00357.1"/>
    <property type="molecule type" value="Genomic_DNA"/>
</dbReference>
<sequence>MELDTNRPTDAEAWTYLVKHGDHITQPLARNVRLAIIEVLKKRWEAQCLSKINLRNFALIWLDPGYKILATKLAIGPAAEVFDIDTIYELKKCRLEGYWDVHLENGIHWLQMVFKESSLISHEDFNEILTCDYLYDYETGLNRLFWNGGEVHKESSRREEFLSHLSLAEYSGAYNTITRDQPNPAWDFMMIMDEIREYGEFANKIMLHVALWYDPDLKKSSSRQNIKEPIHHHLKEPFTEILSEKPHADASDDWESKALGLQRIVVDFSKENRPKRKGLFMANTLRFNQPPEVYHERFGKGTFWDRLAQKIHREMPEIPFRHPDLLPYNSTNGNIYHSDQRRAPSSTHPMEDVSSIVDLTTEKEGLVAPEIEDLIIQEYCPDTSSKKRLSNHGLRTSNSTGNKQTPSASTHTNHLAPGKDDPWAYTSPPPLPPGSTGLRKRKSPNGLTPSGSRRRKLVRLKLQQTAVVGETSTGPSASASDGQQSPIDPTPPPQRRKMNTNLEEDRESFRLPSQPPALTAPRAPMFSMPPEEIPPRTTEISEVEPPLSEGMQAPPPGVVSSAANRGEPLHSASQSAPAMTTEISQAGPLSSEIKQAMRIMLDKFADELNIEGQVASIQGQIAGISQAGPPLSNEVKQEVRTMLDEFVDTLNIEGQISDMIEQAVEQQVIADISERVDKMEDQIIANKLIMEKQAAANELDINDRVTVINGQVVAIKEQADSTKEQVSAVKKQIEVDNAKEQVATIKKQVDTDRLNTEKQATAMNDQLNVMKKQADADKLAMNEQAATMEGQLNATIERFKSDTRNIIKQVVNKLDMKEEVDAIKKQVATIEGQVNADKLNMKEQVEAMTAQAHTMKEQVDAIKDQINADNIKGQVAAFKDQIDAMEEQVESDNIKGKVATMKEQVEADKLNMNEQVDAMKKQVEADKLKMEGLFNAEKLYMEEQVAAMKGQVDAMKVQFAAMNEQVASIKPTKISQPEAPSKTSLEAIDIVNEFFDELSMDDRIAVVDAVLIEHNALVFLRVSAGTRKAWLYRRIGINRDERDGTK</sequence>
<feature type="compositionally biased region" description="Polar residues" evidence="2">
    <location>
        <begin position="393"/>
        <end position="413"/>
    </location>
</feature>
<accession>A0A1B8GX22</accession>
<reference evidence="4" key="2">
    <citation type="journal article" date="2018" name="Nat. Commun.">
        <title>Extreme sensitivity to ultraviolet light in the fungal pathogen causing white-nose syndrome of bats.</title>
        <authorList>
            <person name="Palmer J.M."/>
            <person name="Drees K.P."/>
            <person name="Foster J.T."/>
            <person name="Lindner D.L."/>
        </authorList>
    </citation>
    <scope>NUCLEOTIDE SEQUENCE [LARGE SCALE GENOMIC DNA]</scope>
    <source>
        <strain evidence="4">UAMH 10579</strain>
    </source>
</reference>